<organism evidence="3">
    <name type="scientific">viral metagenome</name>
    <dbReference type="NCBI Taxonomy" id="1070528"/>
    <lineage>
        <taxon>unclassified sequences</taxon>
        <taxon>metagenomes</taxon>
        <taxon>organismal metagenomes</taxon>
    </lineage>
</organism>
<proteinExistence type="predicted"/>
<sequence>MLVQLQKINNKIKHNNYYFYGLLLVVGFNYLCLYNYLLEHNYNMVLFFFTYLFILYNYFNLFSYIILLLTISIFQQLSIDNYIKNIYIIENHEPLGVQQYRRERQLQARQQERQTRQAGQARQNYQPTSSYQAAYAASFVEQDQSTEARVQRSADERGDRLTEESRAVVATGPPDPAVQYILAHMPECGKEMISLKSLPKIP</sequence>
<feature type="region of interest" description="Disordered" evidence="1">
    <location>
        <begin position="150"/>
        <end position="172"/>
    </location>
</feature>
<keyword evidence="2" id="KW-1133">Transmembrane helix</keyword>
<evidence type="ECO:0000313" key="3">
    <source>
        <dbReference type="EMBL" id="QHT20759.1"/>
    </source>
</evidence>
<feature type="transmembrane region" description="Helical" evidence="2">
    <location>
        <begin position="49"/>
        <end position="74"/>
    </location>
</feature>
<dbReference type="AlphaFoldDB" id="A0A6C0DXI6"/>
<protein>
    <submittedName>
        <fullName evidence="3">Uncharacterized protein</fullName>
    </submittedName>
</protein>
<feature type="compositionally biased region" description="Basic and acidic residues" evidence="1">
    <location>
        <begin position="150"/>
        <end position="166"/>
    </location>
</feature>
<evidence type="ECO:0000256" key="2">
    <source>
        <dbReference type="SAM" id="Phobius"/>
    </source>
</evidence>
<dbReference type="EMBL" id="MN739683">
    <property type="protein sequence ID" value="QHT20759.1"/>
    <property type="molecule type" value="Genomic_DNA"/>
</dbReference>
<evidence type="ECO:0000256" key="1">
    <source>
        <dbReference type="SAM" id="MobiDB-lite"/>
    </source>
</evidence>
<feature type="transmembrane region" description="Helical" evidence="2">
    <location>
        <begin position="17"/>
        <end position="37"/>
    </location>
</feature>
<accession>A0A6C0DXI6</accession>
<name>A0A6C0DXI6_9ZZZZ</name>
<reference evidence="3" key="1">
    <citation type="journal article" date="2020" name="Nature">
        <title>Giant virus diversity and host interactions through global metagenomics.</title>
        <authorList>
            <person name="Schulz F."/>
            <person name="Roux S."/>
            <person name="Paez-Espino D."/>
            <person name="Jungbluth S."/>
            <person name="Walsh D.A."/>
            <person name="Denef V.J."/>
            <person name="McMahon K.D."/>
            <person name="Konstantinidis K.T."/>
            <person name="Eloe-Fadrosh E.A."/>
            <person name="Kyrpides N.C."/>
            <person name="Woyke T."/>
        </authorList>
    </citation>
    <scope>NUCLEOTIDE SEQUENCE</scope>
    <source>
        <strain evidence="3">GVMAG-M-3300023174-75</strain>
    </source>
</reference>
<keyword evidence="2" id="KW-0812">Transmembrane</keyword>
<feature type="region of interest" description="Disordered" evidence="1">
    <location>
        <begin position="108"/>
        <end position="127"/>
    </location>
</feature>
<keyword evidence="2" id="KW-0472">Membrane</keyword>